<proteinExistence type="predicted"/>
<name>A0AAV9SLI4_9TELE</name>
<organism evidence="1 2">
    <name type="scientific">Crenichthys baileyi</name>
    <name type="common">White River springfish</name>
    <dbReference type="NCBI Taxonomy" id="28760"/>
    <lineage>
        <taxon>Eukaryota</taxon>
        <taxon>Metazoa</taxon>
        <taxon>Chordata</taxon>
        <taxon>Craniata</taxon>
        <taxon>Vertebrata</taxon>
        <taxon>Euteleostomi</taxon>
        <taxon>Actinopterygii</taxon>
        <taxon>Neopterygii</taxon>
        <taxon>Teleostei</taxon>
        <taxon>Neoteleostei</taxon>
        <taxon>Acanthomorphata</taxon>
        <taxon>Ovalentaria</taxon>
        <taxon>Atherinomorphae</taxon>
        <taxon>Cyprinodontiformes</taxon>
        <taxon>Goodeidae</taxon>
        <taxon>Crenichthys</taxon>
    </lineage>
</organism>
<evidence type="ECO:0000313" key="2">
    <source>
        <dbReference type="Proteomes" id="UP001311232"/>
    </source>
</evidence>
<accession>A0AAV9SLI4</accession>
<reference evidence="1 2" key="1">
    <citation type="submission" date="2021-06" db="EMBL/GenBank/DDBJ databases">
        <authorList>
            <person name="Palmer J.M."/>
        </authorList>
    </citation>
    <scope>NUCLEOTIDE SEQUENCE [LARGE SCALE GENOMIC DNA]</scope>
    <source>
        <strain evidence="1 2">MEX-2019</strain>
        <tissue evidence="1">Muscle</tissue>
    </source>
</reference>
<dbReference type="EMBL" id="JAHHUM010000184">
    <property type="protein sequence ID" value="KAK5622146.1"/>
    <property type="molecule type" value="Genomic_DNA"/>
</dbReference>
<sequence>MITQSMMVNPSPWCLKASSILLNNCYPPTAPELRFSLPACLLSLHRQKENSCSDSLLPPDIGLPLPRIATSSPAFPPGLRTGKAEASNPEILPVFHSHEGEVQVDRISSLQSLRKPYPMCGQNPERLKET</sequence>
<dbReference type="AlphaFoldDB" id="A0AAV9SLI4"/>
<comment type="caution">
    <text evidence="1">The sequence shown here is derived from an EMBL/GenBank/DDBJ whole genome shotgun (WGS) entry which is preliminary data.</text>
</comment>
<dbReference type="Proteomes" id="UP001311232">
    <property type="component" value="Unassembled WGS sequence"/>
</dbReference>
<keyword evidence="2" id="KW-1185">Reference proteome</keyword>
<protein>
    <submittedName>
        <fullName evidence="1">Uncharacterized protein</fullName>
    </submittedName>
</protein>
<evidence type="ECO:0000313" key="1">
    <source>
        <dbReference type="EMBL" id="KAK5622146.1"/>
    </source>
</evidence>
<gene>
    <name evidence="1" type="ORF">CRENBAI_009382</name>
</gene>